<evidence type="ECO:0000256" key="1">
    <source>
        <dbReference type="SAM" id="MobiDB-lite"/>
    </source>
</evidence>
<reference evidence="2 3" key="1">
    <citation type="journal article" date="2019" name="Int. J. Syst. Evol. Microbiol.">
        <title>The Global Catalogue of Microorganisms (GCM) 10K type strain sequencing project: providing services to taxonomists for standard genome sequencing and annotation.</title>
        <authorList>
            <consortium name="The Broad Institute Genomics Platform"/>
            <consortium name="The Broad Institute Genome Sequencing Center for Infectious Disease"/>
            <person name="Wu L."/>
            <person name="Ma J."/>
        </authorList>
    </citation>
    <scope>NUCLEOTIDE SEQUENCE [LARGE SCALE GENOMIC DNA]</scope>
    <source>
        <strain evidence="2 3">JCM 6921</strain>
    </source>
</reference>
<dbReference type="RefSeq" id="WP_344631607.1">
    <property type="nucleotide sequence ID" value="NZ_BAAATJ010000013.1"/>
</dbReference>
<dbReference type="Proteomes" id="UP001500058">
    <property type="component" value="Unassembled WGS sequence"/>
</dbReference>
<proteinExistence type="predicted"/>
<keyword evidence="3" id="KW-1185">Reference proteome</keyword>
<evidence type="ECO:0000313" key="3">
    <source>
        <dbReference type="Proteomes" id="UP001500058"/>
    </source>
</evidence>
<gene>
    <name evidence="2" type="ORF">GCM10010420_31090</name>
</gene>
<dbReference type="EMBL" id="BAAATJ010000013">
    <property type="protein sequence ID" value="GAA2401860.1"/>
    <property type="molecule type" value="Genomic_DNA"/>
</dbReference>
<accession>A0ABN3IFF1</accession>
<feature type="compositionally biased region" description="Polar residues" evidence="1">
    <location>
        <begin position="747"/>
        <end position="763"/>
    </location>
</feature>
<comment type="caution">
    <text evidence="2">The sequence shown here is derived from an EMBL/GenBank/DDBJ whole genome shotgun (WGS) entry which is preliminary data.</text>
</comment>
<protein>
    <submittedName>
        <fullName evidence="2">PPE domain-containing protein</fullName>
    </submittedName>
</protein>
<evidence type="ECO:0000313" key="2">
    <source>
        <dbReference type="EMBL" id="GAA2401860.1"/>
    </source>
</evidence>
<name>A0ABN3IFF1_9ACTN</name>
<feature type="region of interest" description="Disordered" evidence="1">
    <location>
        <begin position="747"/>
        <end position="769"/>
    </location>
</feature>
<sequence>MPNLTYSDLYSVSLSDLASAVTDWESMTTKLEKLADDARSGMAAKADKARWRGENAGVTKPFVRKTAKEFGDAAAQARSIRNILRDANSDLSSIQSELKKSVGEARGQGIKVTDNGDGTVKCVVERTPYGTDPDAEEHLRRLEEVGRGLERRINGLIARAEEVDDSAARALKRIHGGDTHNFGHAKYSSLDAAQAERALELAALGPEMTNGQYTELNTLLKFNARDAAFSTAFYKGLGGPEEALRFYGLMSHDGTRGDDKKRLSLARDLQRNMGIALATATDKHEKTHLPASWGREFRELGTKEIELEPGSLNRPYGYQVLGGLLRYGNYDADFLTPIAEHITQLHHEEPMRFMSNKPMGLGDPDYGFNPSGKGGAGYDPLTSVLEALGHSPEAAERFFTGTPTVYQEDGTVHPDKEVKLGYTYLDEFLREDFEWPPDTLAMPGMDEKVSDHGPDALGHALEAAATGRPYDSESTDAIKHTTERVKLTKKLVSHFGEHPELIRRNENGEAEDLKTGPLHALRDSLGNITAEYMADFQRTLYRGEPSSDLFPATGVPAIFGATGLVKQFLAEVGQDPDAYGAITNAQQAYTSVMVDNVINGKSESTVPTSERVRTAVAPGAMIAGIMSAARADATIDYHAASVKDYNEAAADNAKWAGRTVELATSFIPPRIPAASEAINWLAEDITEGVVKNAEKDVTTEVEKDGKAIRDYSNSRDATIDAAAEAVKRAVLGRSDINDETIQDLQESARTQAGNSHGEGSQWYSAGDAS</sequence>
<organism evidence="2 3">
    <name type="scientific">Streptomyces glaucosporus</name>
    <dbReference type="NCBI Taxonomy" id="284044"/>
    <lineage>
        <taxon>Bacteria</taxon>
        <taxon>Bacillati</taxon>
        <taxon>Actinomycetota</taxon>
        <taxon>Actinomycetes</taxon>
        <taxon>Kitasatosporales</taxon>
        <taxon>Streptomycetaceae</taxon>
        <taxon>Streptomyces</taxon>
    </lineage>
</organism>